<sequence length="120" mass="14218">MVHIEGVCLEAALSFNEHYILLFVTYDCPFEEILNIYLMDSQRNLIVDQAIISQQYSPGLFTDLIIRSKNTLSFEFIIEGEWVIELLETPKKSIRNLFSSRFVKRPFSLFRYFNIVNRQK</sequence>
<accession>A0A318MQL1</accession>
<dbReference type="AlphaFoldDB" id="A0A318MQL1"/>
<name>A0A318MQL1_FRIPE</name>
<reference evidence="1 2" key="1">
    <citation type="submission" date="2018-05" db="EMBL/GenBank/DDBJ databases">
        <title>Reference genomes for bee gut microbiota database.</title>
        <authorList>
            <person name="Ellegaard K.M."/>
        </authorList>
    </citation>
    <scope>NUCLEOTIDE SEQUENCE [LARGE SCALE GENOMIC DNA]</scope>
    <source>
        <strain evidence="1 2">ESL0167</strain>
    </source>
</reference>
<evidence type="ECO:0000313" key="2">
    <source>
        <dbReference type="Proteomes" id="UP000247838"/>
    </source>
</evidence>
<dbReference type="RefSeq" id="WP_146208279.1">
    <property type="nucleotide sequence ID" value="NZ_QGLM01000017.1"/>
</dbReference>
<proteinExistence type="predicted"/>
<dbReference type="Proteomes" id="UP000247838">
    <property type="component" value="Unassembled WGS sequence"/>
</dbReference>
<evidence type="ECO:0000313" key="1">
    <source>
        <dbReference type="EMBL" id="PXY94751.1"/>
    </source>
</evidence>
<comment type="caution">
    <text evidence="1">The sequence shown here is derived from an EMBL/GenBank/DDBJ whole genome shotgun (WGS) entry which is preliminary data.</text>
</comment>
<dbReference type="EMBL" id="QGLM01000017">
    <property type="protein sequence ID" value="PXY94751.1"/>
    <property type="molecule type" value="Genomic_DNA"/>
</dbReference>
<gene>
    <name evidence="1" type="ORF">DKK76_07065</name>
</gene>
<organism evidence="1 2">
    <name type="scientific">Frischella perrara</name>
    <dbReference type="NCBI Taxonomy" id="1267021"/>
    <lineage>
        <taxon>Bacteria</taxon>
        <taxon>Pseudomonadati</taxon>
        <taxon>Pseudomonadota</taxon>
        <taxon>Gammaproteobacteria</taxon>
        <taxon>Orbales</taxon>
        <taxon>Orbaceae</taxon>
        <taxon>Frischella</taxon>
    </lineage>
</organism>
<protein>
    <submittedName>
        <fullName evidence="1">Uncharacterized protein</fullName>
    </submittedName>
</protein>